<feature type="non-terminal residue" evidence="1">
    <location>
        <position position="1"/>
    </location>
</feature>
<dbReference type="EMBL" id="VICF01000298">
    <property type="protein sequence ID" value="TQC54889.1"/>
    <property type="molecule type" value="Genomic_DNA"/>
</dbReference>
<sequence length="37" mass="4084">LLKALPQRSTVVAFAQADHNDVSDDPGYVRALQAFLR</sequence>
<evidence type="ECO:0000313" key="2">
    <source>
        <dbReference type="Proteomes" id="UP000319715"/>
    </source>
</evidence>
<protein>
    <submittedName>
        <fullName evidence="1">Alpha/beta hydrolase</fullName>
    </submittedName>
</protein>
<comment type="caution">
    <text evidence="1">The sequence shown here is derived from an EMBL/GenBank/DDBJ whole genome shotgun (WGS) entry which is preliminary data.</text>
</comment>
<proteinExistence type="predicted"/>
<keyword evidence="2" id="KW-1185">Reference proteome</keyword>
<reference evidence="1 2" key="1">
    <citation type="submission" date="2019-06" db="EMBL/GenBank/DDBJ databases">
        <title>Pantoea dispersa Assembly.</title>
        <authorList>
            <person name="Wang J."/>
        </authorList>
    </citation>
    <scope>NUCLEOTIDE SEQUENCE [LARGE SCALE GENOMIC DNA]</scope>
    <source>
        <strain evidence="2">bio</strain>
    </source>
</reference>
<evidence type="ECO:0000313" key="1">
    <source>
        <dbReference type="EMBL" id="TQC54889.1"/>
    </source>
</evidence>
<keyword evidence="1" id="KW-0378">Hydrolase</keyword>
<accession>A0ABY2ZQ64</accession>
<dbReference type="GO" id="GO:0016787">
    <property type="term" value="F:hydrolase activity"/>
    <property type="evidence" value="ECO:0007669"/>
    <property type="project" value="UniProtKB-KW"/>
</dbReference>
<dbReference type="Proteomes" id="UP000319715">
    <property type="component" value="Unassembled WGS sequence"/>
</dbReference>
<gene>
    <name evidence="1" type="ORF">FK492_24755</name>
</gene>
<name>A0ABY2ZQ64_9GAMM</name>
<organism evidence="1 2">
    <name type="scientific">Pantoea dispersa</name>
    <dbReference type="NCBI Taxonomy" id="59814"/>
    <lineage>
        <taxon>Bacteria</taxon>
        <taxon>Pseudomonadati</taxon>
        <taxon>Pseudomonadota</taxon>
        <taxon>Gammaproteobacteria</taxon>
        <taxon>Enterobacterales</taxon>
        <taxon>Erwiniaceae</taxon>
        <taxon>Pantoea</taxon>
    </lineage>
</organism>